<name>A0A9P0A0U5_BEMTA</name>
<proteinExistence type="predicted"/>
<protein>
    <recommendedName>
        <fullName evidence="3">Orcokinin</fullName>
    </recommendedName>
</protein>
<evidence type="ECO:0000313" key="1">
    <source>
        <dbReference type="EMBL" id="CAH0381636.1"/>
    </source>
</evidence>
<dbReference type="AlphaFoldDB" id="A0A9P0A0U5"/>
<dbReference type="Proteomes" id="UP001152759">
    <property type="component" value="Chromosome 1"/>
</dbReference>
<evidence type="ECO:0000313" key="2">
    <source>
        <dbReference type="Proteomes" id="UP001152759"/>
    </source>
</evidence>
<keyword evidence="2" id="KW-1185">Reference proteome</keyword>
<reference evidence="1" key="1">
    <citation type="submission" date="2021-12" db="EMBL/GenBank/DDBJ databases">
        <authorList>
            <person name="King R."/>
        </authorList>
    </citation>
    <scope>NUCLEOTIDE SEQUENCE</scope>
</reference>
<evidence type="ECO:0008006" key="3">
    <source>
        <dbReference type="Google" id="ProtNLM"/>
    </source>
</evidence>
<sequence>MVPGSFVCQREVSRKLCLVSSGSTLGEQKRNFDEIDRSGFNKFTHKRNFDEIDRSGFDSFVKRQRNFDEIDRAGFVGFNKRSVPDAAYQKPPSKAAN</sequence>
<dbReference type="EMBL" id="OU963862">
    <property type="protein sequence ID" value="CAH0381636.1"/>
    <property type="molecule type" value="Genomic_DNA"/>
</dbReference>
<gene>
    <name evidence="1" type="ORF">BEMITA_LOCUS1261</name>
</gene>
<accession>A0A9P0A0U5</accession>
<organism evidence="1 2">
    <name type="scientific">Bemisia tabaci</name>
    <name type="common">Sweetpotato whitefly</name>
    <name type="synonym">Aleurodes tabaci</name>
    <dbReference type="NCBI Taxonomy" id="7038"/>
    <lineage>
        <taxon>Eukaryota</taxon>
        <taxon>Metazoa</taxon>
        <taxon>Ecdysozoa</taxon>
        <taxon>Arthropoda</taxon>
        <taxon>Hexapoda</taxon>
        <taxon>Insecta</taxon>
        <taxon>Pterygota</taxon>
        <taxon>Neoptera</taxon>
        <taxon>Paraneoptera</taxon>
        <taxon>Hemiptera</taxon>
        <taxon>Sternorrhyncha</taxon>
        <taxon>Aleyrodoidea</taxon>
        <taxon>Aleyrodidae</taxon>
        <taxon>Aleyrodinae</taxon>
        <taxon>Bemisia</taxon>
    </lineage>
</organism>